<accession>A0AA42CFB8</accession>
<dbReference type="NCBIfam" id="TIGR01630">
    <property type="entry name" value="psiM2_ORF9"/>
    <property type="match status" value="1"/>
</dbReference>
<evidence type="ECO:0000259" key="3">
    <source>
        <dbReference type="Pfam" id="PF17289"/>
    </source>
</evidence>
<dbReference type="RefSeq" id="WP_264715193.1">
    <property type="nucleotide sequence ID" value="NZ_JAPDNT010000019.1"/>
</dbReference>
<feature type="region of interest" description="Disordered" evidence="2">
    <location>
        <begin position="459"/>
        <end position="485"/>
    </location>
</feature>
<sequence>MSDRRSLLRALLRQDLPSFTAKCFATLEAGRPFHGNWHIRHIGWQLSRVASGEVKRLALTIPPRHLKSICVTVAYTAWAVGHAPSLKVITVSYADELAKLHAAAFRTVVESDWYRALFPAYRISRATQTEVETTAGGIRYAGSVGGSILGRGADLIVVDDPIKAQAALSAAERRKVKEFYDNTLYTHLNDKGRGAIVIVMQRLHQDDLVGHVLGQEPWELAAIPAIETEDRSYRLGPEPGEMHHRRVGEVIDCRREDRAVLDQLRRTLGSMNFAAQYQQDPVPPDGNAIRREWLRFYDTLPSQLDLVVVSWDTASTLGEASDWSVSTVWGLRGSDIFLLDVVRGRFEVPELRRRIEATTQRYGADATLVEETDIGRAVVQEMRQSSPVRPILWRPLLDKEARLLAQAPKFEAGQVLLPREAPWLAEYASELLAFPNGTHDDQVDSTSQALNWLSRRIAIGTPPARPNPRRPTGPVRRASGEAKEG</sequence>
<dbReference type="EMBL" id="JAPDNT010000019">
    <property type="protein sequence ID" value="MCW3476404.1"/>
    <property type="molecule type" value="Genomic_DNA"/>
</dbReference>
<feature type="domain" description="Terminase large subunit gp17-like C-terminal" evidence="3">
    <location>
        <begin position="310"/>
        <end position="451"/>
    </location>
</feature>
<dbReference type="InterPro" id="IPR035421">
    <property type="entry name" value="Terminase_6C"/>
</dbReference>
<evidence type="ECO:0000256" key="2">
    <source>
        <dbReference type="SAM" id="MobiDB-lite"/>
    </source>
</evidence>
<dbReference type="InterPro" id="IPR006517">
    <property type="entry name" value="Phage_terminase_lsu-like_C"/>
</dbReference>
<organism evidence="4 5">
    <name type="scientific">Limobrevibacterium gyesilva</name>
    <dbReference type="NCBI Taxonomy" id="2991712"/>
    <lineage>
        <taxon>Bacteria</taxon>
        <taxon>Pseudomonadati</taxon>
        <taxon>Pseudomonadota</taxon>
        <taxon>Alphaproteobacteria</taxon>
        <taxon>Acetobacterales</taxon>
        <taxon>Acetobacteraceae</taxon>
        <taxon>Limobrevibacterium</taxon>
    </lineage>
</organism>
<proteinExistence type="predicted"/>
<gene>
    <name evidence="4" type="primary">terL</name>
    <name evidence="4" type="ORF">OL599_17725</name>
</gene>
<dbReference type="AlphaFoldDB" id="A0AA42CFB8"/>
<dbReference type="Proteomes" id="UP001165679">
    <property type="component" value="Unassembled WGS sequence"/>
</dbReference>
<keyword evidence="1" id="KW-1188">Viral release from host cell</keyword>
<name>A0AA42CFB8_9PROT</name>
<dbReference type="Gene3D" id="3.30.420.240">
    <property type="match status" value="1"/>
</dbReference>
<reference evidence="4" key="2">
    <citation type="submission" date="2022-10" db="EMBL/GenBank/DDBJ databases">
        <authorList>
            <person name="Trinh H.N."/>
        </authorList>
    </citation>
    <scope>NUCLEOTIDE SEQUENCE</scope>
    <source>
        <strain evidence="4">RN2-1</strain>
    </source>
</reference>
<keyword evidence="5" id="KW-1185">Reference proteome</keyword>
<protein>
    <submittedName>
        <fullName evidence="4">Phage terminase large subunit</fullName>
    </submittedName>
</protein>
<comment type="caution">
    <text evidence="4">The sequence shown here is derived from an EMBL/GenBank/DDBJ whole genome shotgun (WGS) entry which is preliminary data.</text>
</comment>
<evidence type="ECO:0000313" key="5">
    <source>
        <dbReference type="Proteomes" id="UP001165679"/>
    </source>
</evidence>
<evidence type="ECO:0000313" key="4">
    <source>
        <dbReference type="EMBL" id="MCW3476404.1"/>
    </source>
</evidence>
<evidence type="ECO:0000256" key="1">
    <source>
        <dbReference type="ARBA" id="ARBA00022612"/>
    </source>
</evidence>
<dbReference type="Pfam" id="PF17289">
    <property type="entry name" value="Terminase_6C"/>
    <property type="match status" value="1"/>
</dbReference>
<reference evidence="4" key="1">
    <citation type="submission" date="2022-09" db="EMBL/GenBank/DDBJ databases">
        <title>Rhodovastum sp. nov. RN2-1 isolated from soil in Seongnam, South Korea.</title>
        <authorList>
            <person name="Le N.T."/>
        </authorList>
    </citation>
    <scope>NUCLEOTIDE SEQUENCE</scope>
    <source>
        <strain evidence="4">RN2-1</strain>
    </source>
</reference>